<comment type="caution">
    <text evidence="1">The sequence shown here is derived from an EMBL/GenBank/DDBJ whole genome shotgun (WGS) entry which is preliminary data.</text>
</comment>
<protein>
    <submittedName>
        <fullName evidence="1">Uncharacterized protein</fullName>
    </submittedName>
</protein>
<reference evidence="1 2" key="1">
    <citation type="journal article" date="2021" name="BMC Genomics">
        <title>Datura genome reveals duplications of psychoactive alkaloid biosynthetic genes and high mutation rate following tissue culture.</title>
        <authorList>
            <person name="Rajewski A."/>
            <person name="Carter-House D."/>
            <person name="Stajich J."/>
            <person name="Litt A."/>
        </authorList>
    </citation>
    <scope>NUCLEOTIDE SEQUENCE [LARGE SCALE GENOMIC DNA]</scope>
    <source>
        <strain evidence="1">AR-01</strain>
    </source>
</reference>
<organism evidence="1 2">
    <name type="scientific">Datura stramonium</name>
    <name type="common">Jimsonweed</name>
    <name type="synonym">Common thornapple</name>
    <dbReference type="NCBI Taxonomy" id="4076"/>
    <lineage>
        <taxon>Eukaryota</taxon>
        <taxon>Viridiplantae</taxon>
        <taxon>Streptophyta</taxon>
        <taxon>Embryophyta</taxon>
        <taxon>Tracheophyta</taxon>
        <taxon>Spermatophyta</taxon>
        <taxon>Magnoliopsida</taxon>
        <taxon>eudicotyledons</taxon>
        <taxon>Gunneridae</taxon>
        <taxon>Pentapetalae</taxon>
        <taxon>asterids</taxon>
        <taxon>lamiids</taxon>
        <taxon>Solanales</taxon>
        <taxon>Solanaceae</taxon>
        <taxon>Solanoideae</taxon>
        <taxon>Datureae</taxon>
        <taxon>Datura</taxon>
    </lineage>
</organism>
<gene>
    <name evidence="1" type="ORF">HAX54_037840</name>
</gene>
<evidence type="ECO:0000313" key="1">
    <source>
        <dbReference type="EMBL" id="MCE0480738.1"/>
    </source>
</evidence>
<keyword evidence="2" id="KW-1185">Reference proteome</keyword>
<accession>A0ABS8VIV2</accession>
<dbReference type="Proteomes" id="UP000823775">
    <property type="component" value="Unassembled WGS sequence"/>
</dbReference>
<evidence type="ECO:0000313" key="2">
    <source>
        <dbReference type="Proteomes" id="UP000823775"/>
    </source>
</evidence>
<proteinExistence type="predicted"/>
<dbReference type="EMBL" id="JACEIK010005110">
    <property type="protein sequence ID" value="MCE0480738.1"/>
    <property type="molecule type" value="Genomic_DNA"/>
</dbReference>
<sequence length="122" mass="13276">MRCSPQAKVLQGTNSSTCFKALGLEAAKPLEWTDSSSTVTGTVDWMSEKEINEDEEWPVQYLDTTGPQMKILGVEEAPATRPTTTMGQTPTLDDLKVYEGLAPPASSARDDKNVPVYIAPLE</sequence>
<name>A0ABS8VIV2_DATST</name>